<dbReference type="Proteomes" id="UP000293519">
    <property type="component" value="Unassembled WGS sequence"/>
</dbReference>
<dbReference type="EMBL" id="SGWW01000001">
    <property type="protein sequence ID" value="RZS59273.1"/>
    <property type="molecule type" value="Genomic_DNA"/>
</dbReference>
<evidence type="ECO:0000313" key="6">
    <source>
        <dbReference type="Proteomes" id="UP000293519"/>
    </source>
</evidence>
<proteinExistence type="predicted"/>
<feature type="region of interest" description="Disordered" evidence="3">
    <location>
        <begin position="287"/>
        <end position="308"/>
    </location>
</feature>
<dbReference type="Pfam" id="PF00005">
    <property type="entry name" value="ABC_tran"/>
    <property type="match status" value="1"/>
</dbReference>
<evidence type="ECO:0000313" key="5">
    <source>
        <dbReference type="EMBL" id="RZS59273.1"/>
    </source>
</evidence>
<dbReference type="RefSeq" id="WP_130484373.1">
    <property type="nucleotide sequence ID" value="NZ_SGWW01000001.1"/>
</dbReference>
<dbReference type="InterPro" id="IPR003593">
    <property type="entry name" value="AAA+_ATPase"/>
</dbReference>
<dbReference type="OrthoDB" id="9804819at2"/>
<evidence type="ECO:0000256" key="1">
    <source>
        <dbReference type="ARBA" id="ARBA00022741"/>
    </source>
</evidence>
<dbReference type="AlphaFoldDB" id="A0A4Q7LXJ9"/>
<dbReference type="Gene3D" id="3.40.50.300">
    <property type="entry name" value="P-loop containing nucleotide triphosphate hydrolases"/>
    <property type="match status" value="1"/>
</dbReference>
<feature type="domain" description="ABC transporter" evidence="4">
    <location>
        <begin position="5"/>
        <end position="230"/>
    </location>
</feature>
<name>A0A4Q7LXJ9_9MICO</name>
<dbReference type="GO" id="GO:0016887">
    <property type="term" value="F:ATP hydrolysis activity"/>
    <property type="evidence" value="ECO:0007669"/>
    <property type="project" value="InterPro"/>
</dbReference>
<dbReference type="InterPro" id="IPR003439">
    <property type="entry name" value="ABC_transporter-like_ATP-bd"/>
</dbReference>
<dbReference type="GO" id="GO:0005524">
    <property type="term" value="F:ATP binding"/>
    <property type="evidence" value="ECO:0007669"/>
    <property type="project" value="UniProtKB-KW"/>
</dbReference>
<dbReference type="PANTHER" id="PTHR43158:SF5">
    <property type="entry name" value="ABC TRANSPORTER, ATP-BINDING PROTEIN"/>
    <property type="match status" value="1"/>
</dbReference>
<dbReference type="PANTHER" id="PTHR43158">
    <property type="entry name" value="SKFA PEPTIDE EXPORT ATP-BINDING PROTEIN SKFE"/>
    <property type="match status" value="1"/>
</dbReference>
<sequence>MTTAVEVTGLTKRYRSLTAVGDVTFRIREHAITGLLGRNGAGKTTLMRLITGQEFATRGEIRLFGEPPVENARVLSRTCFISESQRYPDDFRVKHVLASAPRFFAQWDADFADELVTAFRLNRRQLVKKLSRGQRSAVGVIVGLASRAPLTIFDEPYLGLDAVARQIFYDRLLADYSEHPRTVIISTHLIDEIAHLLEYAVVIDDGRIAIDSPVESLTAAAATIAGTAESVERFVAGRTVVHRARLGGLLSATLDGVTDADRAAARDAGLEVGPVSLQELIVRRTSGDANTPDSAAAGAAPETTEVTR</sequence>
<dbReference type="PROSITE" id="PS50893">
    <property type="entry name" value="ABC_TRANSPORTER_2"/>
    <property type="match status" value="1"/>
</dbReference>
<dbReference type="InterPro" id="IPR027417">
    <property type="entry name" value="P-loop_NTPase"/>
</dbReference>
<keyword evidence="2 5" id="KW-0067">ATP-binding</keyword>
<keyword evidence="6" id="KW-1185">Reference proteome</keyword>
<reference evidence="5 6" key="1">
    <citation type="journal article" date="2015" name="Stand. Genomic Sci.">
        <title>Genomic Encyclopedia of Bacterial and Archaeal Type Strains, Phase III: the genomes of soil and plant-associated and newly described type strains.</title>
        <authorList>
            <person name="Whitman W.B."/>
            <person name="Woyke T."/>
            <person name="Klenk H.P."/>
            <person name="Zhou Y."/>
            <person name="Lilburn T.G."/>
            <person name="Beck B.J."/>
            <person name="De Vos P."/>
            <person name="Vandamme P."/>
            <person name="Eisen J.A."/>
            <person name="Garrity G."/>
            <person name="Hugenholtz P."/>
            <person name="Kyrpides N.C."/>
        </authorList>
    </citation>
    <scope>NUCLEOTIDE SEQUENCE [LARGE SCALE GENOMIC DNA]</scope>
    <source>
        <strain evidence="5 6">CV2</strain>
    </source>
</reference>
<gene>
    <name evidence="5" type="ORF">EV141_0493</name>
</gene>
<accession>A0A4Q7LXJ9</accession>
<dbReference type="SMART" id="SM00382">
    <property type="entry name" value="AAA"/>
    <property type="match status" value="1"/>
</dbReference>
<evidence type="ECO:0000256" key="2">
    <source>
        <dbReference type="ARBA" id="ARBA00022840"/>
    </source>
</evidence>
<evidence type="ECO:0000259" key="4">
    <source>
        <dbReference type="PROSITE" id="PS50893"/>
    </source>
</evidence>
<comment type="caution">
    <text evidence="5">The sequence shown here is derived from an EMBL/GenBank/DDBJ whole genome shotgun (WGS) entry which is preliminary data.</text>
</comment>
<organism evidence="5 6">
    <name type="scientific">Microcella putealis</name>
    <dbReference type="NCBI Taxonomy" id="337005"/>
    <lineage>
        <taxon>Bacteria</taxon>
        <taxon>Bacillati</taxon>
        <taxon>Actinomycetota</taxon>
        <taxon>Actinomycetes</taxon>
        <taxon>Micrococcales</taxon>
        <taxon>Microbacteriaceae</taxon>
        <taxon>Microcella</taxon>
    </lineage>
</organism>
<protein>
    <submittedName>
        <fullName evidence="5">ABC-2 type transport system ATP-binding protein</fullName>
    </submittedName>
</protein>
<keyword evidence="1" id="KW-0547">Nucleotide-binding</keyword>
<dbReference type="CDD" id="cd03230">
    <property type="entry name" value="ABC_DR_subfamily_A"/>
    <property type="match status" value="1"/>
</dbReference>
<evidence type="ECO:0000256" key="3">
    <source>
        <dbReference type="SAM" id="MobiDB-lite"/>
    </source>
</evidence>
<dbReference type="SUPFAM" id="SSF52540">
    <property type="entry name" value="P-loop containing nucleoside triphosphate hydrolases"/>
    <property type="match status" value="1"/>
</dbReference>